<gene>
    <name evidence="2" type="ORF">AWC38_SpisGene21719</name>
</gene>
<dbReference type="PANTHER" id="PTHR14096">
    <property type="entry name" value="APOLIPOPROTEIN L"/>
    <property type="match status" value="1"/>
</dbReference>
<dbReference type="GO" id="GO:0008289">
    <property type="term" value="F:lipid binding"/>
    <property type="evidence" value="ECO:0007669"/>
    <property type="project" value="InterPro"/>
</dbReference>
<evidence type="ECO:0008006" key="4">
    <source>
        <dbReference type="Google" id="ProtNLM"/>
    </source>
</evidence>
<dbReference type="GO" id="GO:0042157">
    <property type="term" value="P:lipoprotein metabolic process"/>
    <property type="evidence" value="ECO:0007669"/>
    <property type="project" value="InterPro"/>
</dbReference>
<dbReference type="Gene3D" id="2.80.10.50">
    <property type="match status" value="1"/>
</dbReference>
<dbReference type="OrthoDB" id="5975657at2759"/>
<accession>A0A2B4RD17</accession>
<dbReference type="SUPFAM" id="SSF50370">
    <property type="entry name" value="Ricin B-like lectins"/>
    <property type="match status" value="1"/>
</dbReference>
<organism evidence="2 3">
    <name type="scientific">Stylophora pistillata</name>
    <name type="common">Smooth cauliflower coral</name>
    <dbReference type="NCBI Taxonomy" id="50429"/>
    <lineage>
        <taxon>Eukaryota</taxon>
        <taxon>Metazoa</taxon>
        <taxon>Cnidaria</taxon>
        <taxon>Anthozoa</taxon>
        <taxon>Hexacorallia</taxon>
        <taxon>Scleractinia</taxon>
        <taxon>Astrocoeniina</taxon>
        <taxon>Pocilloporidae</taxon>
        <taxon>Stylophora</taxon>
    </lineage>
</organism>
<dbReference type="AlphaFoldDB" id="A0A2B4RD17"/>
<evidence type="ECO:0000313" key="2">
    <source>
        <dbReference type="EMBL" id="PFX14152.1"/>
    </source>
</evidence>
<dbReference type="GO" id="GO:0005576">
    <property type="term" value="C:extracellular region"/>
    <property type="evidence" value="ECO:0007669"/>
    <property type="project" value="InterPro"/>
</dbReference>
<dbReference type="InterPro" id="IPR035992">
    <property type="entry name" value="Ricin_B-like_lectins"/>
</dbReference>
<name>A0A2B4RD17_STYPI</name>
<dbReference type="PANTHER" id="PTHR14096:SF28">
    <property type="entry name" value="APOLIPOPROTEIN L, 1-RELATED"/>
    <property type="match status" value="1"/>
</dbReference>
<evidence type="ECO:0000313" key="3">
    <source>
        <dbReference type="Proteomes" id="UP000225706"/>
    </source>
</evidence>
<comment type="similarity">
    <text evidence="1">Belongs to the apolipoprotein L family.</text>
</comment>
<protein>
    <recommendedName>
        <fullName evidence="4">Ricin B lectin domain-containing protein</fullName>
    </recommendedName>
</protein>
<dbReference type="GO" id="GO:0006869">
    <property type="term" value="P:lipid transport"/>
    <property type="evidence" value="ECO:0007669"/>
    <property type="project" value="InterPro"/>
</dbReference>
<dbReference type="Proteomes" id="UP000225706">
    <property type="component" value="Unassembled WGS sequence"/>
</dbReference>
<dbReference type="CDD" id="cd00161">
    <property type="entry name" value="beta-trefoil_Ricin-like"/>
    <property type="match status" value="1"/>
</dbReference>
<evidence type="ECO:0000256" key="1">
    <source>
        <dbReference type="ARBA" id="ARBA00010090"/>
    </source>
</evidence>
<dbReference type="GO" id="GO:0016020">
    <property type="term" value="C:membrane"/>
    <property type="evidence" value="ECO:0007669"/>
    <property type="project" value="TreeGrafter"/>
</dbReference>
<reference evidence="3" key="1">
    <citation type="journal article" date="2017" name="bioRxiv">
        <title>Comparative analysis of the genomes of Stylophora pistillata and Acropora digitifera provides evidence for extensive differences between species of corals.</title>
        <authorList>
            <person name="Voolstra C.R."/>
            <person name="Li Y."/>
            <person name="Liew Y.J."/>
            <person name="Baumgarten S."/>
            <person name="Zoccola D."/>
            <person name="Flot J.-F."/>
            <person name="Tambutte S."/>
            <person name="Allemand D."/>
            <person name="Aranda M."/>
        </authorList>
    </citation>
    <scope>NUCLEOTIDE SEQUENCE [LARGE SCALE GENOMIC DNA]</scope>
</reference>
<sequence length="301" mass="33013">MQARNGDDAKYFFIVSQYSRGRLVINIREGIKRGILEIVKPERGRPSQLWRWDDSCRLVSKVGLVADIKDASKDEEVICHAWKAHDGLSQKWRVEKGAIRSNLSHLVIDSSPPRAHVLMKNFDECSEHQKWHFVPEEAWNDFQLSLTEPNPLKKALFWKNIADNYLDVVIGYSIEEFEARVHKAFEVIDECSGCLDEVAKGTAIAGTVGGSVTVVGSGAAIAGILLTSVTAGVSLALTVGGSISALTGKATSLTAKLVQGHLDKDKRMKVNEATASLFCTTYNFHSLLVSNLTTLVQQAGC</sequence>
<keyword evidence="3" id="KW-1185">Reference proteome</keyword>
<comment type="caution">
    <text evidence="2">The sequence shown here is derived from an EMBL/GenBank/DDBJ whole genome shotgun (WGS) entry which is preliminary data.</text>
</comment>
<dbReference type="EMBL" id="LSMT01000830">
    <property type="protein sequence ID" value="PFX14152.1"/>
    <property type="molecule type" value="Genomic_DNA"/>
</dbReference>
<dbReference type="InterPro" id="IPR008405">
    <property type="entry name" value="ApoL"/>
</dbReference>
<proteinExistence type="inferred from homology"/>